<proteinExistence type="predicted"/>
<dbReference type="PANTHER" id="PTHR43540:SF9">
    <property type="entry name" value="FAMILY HYDROLASE, PUTATIVE (AFU_ORTHOLOGUE AFUA_2G08700)-RELATED"/>
    <property type="match status" value="1"/>
</dbReference>
<evidence type="ECO:0000259" key="2">
    <source>
        <dbReference type="Pfam" id="PF00857"/>
    </source>
</evidence>
<dbReference type="PANTHER" id="PTHR43540">
    <property type="entry name" value="PEROXYUREIDOACRYLATE/UREIDOACRYLATE AMIDOHYDROLASE-RELATED"/>
    <property type="match status" value="1"/>
</dbReference>
<evidence type="ECO:0000313" key="3">
    <source>
        <dbReference type="EMBL" id="CAB3778261.1"/>
    </source>
</evidence>
<keyword evidence="1 3" id="KW-0378">Hydrolase</keyword>
<evidence type="ECO:0000256" key="1">
    <source>
        <dbReference type="ARBA" id="ARBA00022801"/>
    </source>
</evidence>
<sequence length="277" mass="30665">MLQSVKKIEPIVVPEATVTEPNHLGSGRHYKWLADHGNVNMAMPAPEPRVVTIDAQPQTVTIDLHRTAIMVIDMQNDFCAKGGWVDHLGFDYTPDRAPIEPLQRLLPELRAAGAHVIWVNWGNRPDLKNMPPNQLHLYKPKGVGIGLGEALPGHGARVLEKDSWAAAIVDELKPEPEDIHVDKYRISGFWDTPLDSILRNLGVKTILFAGVNTDQCVMHSLTDANFLGYGCLMVEDCCATTSPDFCVEASIWNVKKCFGFVTHSDDVIDALGEIRTK</sequence>
<dbReference type="EMBL" id="CADIKL010000002">
    <property type="protein sequence ID" value="CAB3778261.1"/>
    <property type="molecule type" value="Genomic_DNA"/>
</dbReference>
<dbReference type="Gene3D" id="3.40.50.850">
    <property type="entry name" value="Isochorismatase-like"/>
    <property type="match status" value="1"/>
</dbReference>
<evidence type="ECO:0000313" key="4">
    <source>
        <dbReference type="Proteomes" id="UP000494119"/>
    </source>
</evidence>
<reference evidence="3 4" key="1">
    <citation type="submission" date="2020-04" db="EMBL/GenBank/DDBJ databases">
        <authorList>
            <person name="De Canck E."/>
        </authorList>
    </citation>
    <scope>NUCLEOTIDE SEQUENCE [LARGE SCALE GENOMIC DNA]</scope>
    <source>
        <strain evidence="3 4">LMG 28688</strain>
    </source>
</reference>
<dbReference type="InterPro" id="IPR036380">
    <property type="entry name" value="Isochorismatase-like_sf"/>
</dbReference>
<protein>
    <submittedName>
        <fullName evidence="3">Peroxyureidoacrylate/ureidoacrylate amidohydrolase RutB</fullName>
        <ecNumber evidence="3">3.5.1.110</ecNumber>
    </submittedName>
</protein>
<dbReference type="EC" id="3.5.1.110" evidence="3"/>
<dbReference type="GO" id="GO:0016787">
    <property type="term" value="F:hydrolase activity"/>
    <property type="evidence" value="ECO:0007669"/>
    <property type="project" value="UniProtKB-KW"/>
</dbReference>
<dbReference type="CDD" id="cd00431">
    <property type="entry name" value="cysteine_hydrolases"/>
    <property type="match status" value="1"/>
</dbReference>
<gene>
    <name evidence="3" type="primary">rutB_1</name>
    <name evidence="3" type="ORF">LMG28688_00555</name>
</gene>
<dbReference type="RefSeq" id="WP_129563489.1">
    <property type="nucleotide sequence ID" value="NZ_CADIKL010000002.1"/>
</dbReference>
<feature type="domain" description="Isochorismatase-like" evidence="2">
    <location>
        <begin position="67"/>
        <end position="265"/>
    </location>
</feature>
<keyword evidence="4" id="KW-1185">Reference proteome</keyword>
<dbReference type="Proteomes" id="UP000494119">
    <property type="component" value="Unassembled WGS sequence"/>
</dbReference>
<dbReference type="AlphaFoldDB" id="A0A6J5FEF2"/>
<dbReference type="InterPro" id="IPR050272">
    <property type="entry name" value="Isochorismatase-like_hydrls"/>
</dbReference>
<accession>A0A6J5FEF2</accession>
<dbReference type="InterPro" id="IPR000868">
    <property type="entry name" value="Isochorismatase-like_dom"/>
</dbReference>
<dbReference type="SUPFAM" id="SSF52499">
    <property type="entry name" value="Isochorismatase-like hydrolases"/>
    <property type="match status" value="1"/>
</dbReference>
<name>A0A6J5FEF2_9BURK</name>
<dbReference type="Pfam" id="PF00857">
    <property type="entry name" value="Isochorismatase"/>
    <property type="match status" value="1"/>
</dbReference>
<organism evidence="3 4">
    <name type="scientific">Paraburkholderia caffeinitolerans</name>
    <dbReference type="NCBI Taxonomy" id="1723730"/>
    <lineage>
        <taxon>Bacteria</taxon>
        <taxon>Pseudomonadati</taxon>
        <taxon>Pseudomonadota</taxon>
        <taxon>Betaproteobacteria</taxon>
        <taxon>Burkholderiales</taxon>
        <taxon>Burkholderiaceae</taxon>
        <taxon>Paraburkholderia</taxon>
    </lineage>
</organism>